<evidence type="ECO:0000259" key="11">
    <source>
        <dbReference type="PROSITE" id="PS50075"/>
    </source>
</evidence>
<dbReference type="PROSITE" id="PS00455">
    <property type="entry name" value="AMP_BINDING"/>
    <property type="match status" value="1"/>
</dbReference>
<feature type="domain" description="Carrier" evidence="11">
    <location>
        <begin position="2379"/>
        <end position="2454"/>
    </location>
</feature>
<dbReference type="InterPro" id="IPR013968">
    <property type="entry name" value="PKS_KR"/>
</dbReference>
<protein>
    <recommendedName>
        <fullName evidence="16">Polyketide synthase</fullName>
    </recommendedName>
</protein>
<dbReference type="PANTHER" id="PTHR43775">
    <property type="entry name" value="FATTY ACID SYNTHASE"/>
    <property type="match status" value="1"/>
</dbReference>
<feature type="active site" description="Proton acceptor; for dehydratase activity" evidence="9">
    <location>
        <position position="964"/>
    </location>
</feature>
<feature type="compositionally biased region" description="Polar residues" evidence="10">
    <location>
        <begin position="2526"/>
        <end position="2539"/>
    </location>
</feature>
<dbReference type="OrthoDB" id="329835at2759"/>
<dbReference type="SUPFAM" id="SSF51735">
    <property type="entry name" value="NAD(P)-binding Rossmann-fold domains"/>
    <property type="match status" value="2"/>
</dbReference>
<evidence type="ECO:0000256" key="4">
    <source>
        <dbReference type="ARBA" id="ARBA00022603"/>
    </source>
</evidence>
<evidence type="ECO:0000313" key="15">
    <source>
        <dbReference type="Proteomes" id="UP000326950"/>
    </source>
</evidence>
<dbReference type="Pfam" id="PF00668">
    <property type="entry name" value="Condensation"/>
    <property type="match status" value="1"/>
</dbReference>
<feature type="domain" description="Carrier" evidence="11">
    <location>
        <begin position="3534"/>
        <end position="3611"/>
    </location>
</feature>
<evidence type="ECO:0000256" key="3">
    <source>
        <dbReference type="ARBA" id="ARBA00022598"/>
    </source>
</evidence>
<feature type="region of interest" description="Disordered" evidence="10">
    <location>
        <begin position="2458"/>
        <end position="2545"/>
    </location>
</feature>
<dbReference type="GO" id="GO:0031177">
    <property type="term" value="F:phosphopantetheine binding"/>
    <property type="evidence" value="ECO:0007669"/>
    <property type="project" value="InterPro"/>
</dbReference>
<dbReference type="PROSITE" id="PS52004">
    <property type="entry name" value="KS3_2"/>
    <property type="match status" value="1"/>
</dbReference>
<dbReference type="Pfam" id="PF00698">
    <property type="entry name" value="Acyl_transf_1"/>
    <property type="match status" value="1"/>
</dbReference>
<dbReference type="SMART" id="SM00823">
    <property type="entry name" value="PKS_PP"/>
    <property type="match status" value="2"/>
</dbReference>
<dbReference type="CDD" id="cd19532">
    <property type="entry name" value="C_PKS-NRPS"/>
    <property type="match status" value="1"/>
</dbReference>
<dbReference type="SMART" id="SM00827">
    <property type="entry name" value="PKS_AT"/>
    <property type="match status" value="1"/>
</dbReference>
<dbReference type="CDD" id="cd02440">
    <property type="entry name" value="AdoMet_MTases"/>
    <property type="match status" value="1"/>
</dbReference>
<dbReference type="PROSITE" id="PS52019">
    <property type="entry name" value="PKS_MFAS_DH"/>
    <property type="match status" value="1"/>
</dbReference>
<dbReference type="InterPro" id="IPR050091">
    <property type="entry name" value="PKS_NRPS_Biosynth_Enz"/>
</dbReference>
<keyword evidence="1" id="KW-0596">Phosphopantetheine</keyword>
<organism evidence="14 15">
    <name type="scientific">Aspergillus tamarii</name>
    <dbReference type="NCBI Taxonomy" id="41984"/>
    <lineage>
        <taxon>Eukaryota</taxon>
        <taxon>Fungi</taxon>
        <taxon>Dikarya</taxon>
        <taxon>Ascomycota</taxon>
        <taxon>Pezizomycotina</taxon>
        <taxon>Eurotiomycetes</taxon>
        <taxon>Eurotiomycetidae</taxon>
        <taxon>Eurotiales</taxon>
        <taxon>Aspergillaceae</taxon>
        <taxon>Aspergillus</taxon>
        <taxon>Aspergillus subgen. Circumdati</taxon>
    </lineage>
</organism>
<evidence type="ECO:0000259" key="12">
    <source>
        <dbReference type="PROSITE" id="PS52004"/>
    </source>
</evidence>
<dbReference type="GO" id="GO:0004312">
    <property type="term" value="F:fatty acid synthase activity"/>
    <property type="evidence" value="ECO:0007669"/>
    <property type="project" value="TreeGrafter"/>
</dbReference>
<dbReference type="Gene3D" id="3.10.129.110">
    <property type="entry name" value="Polyketide synthase dehydratase"/>
    <property type="match status" value="1"/>
</dbReference>
<dbReference type="SUPFAM" id="SSF53901">
    <property type="entry name" value="Thiolase-like"/>
    <property type="match status" value="1"/>
</dbReference>
<dbReference type="Gene3D" id="3.30.300.30">
    <property type="match status" value="1"/>
</dbReference>
<dbReference type="InterPro" id="IPR042099">
    <property type="entry name" value="ANL_N_sf"/>
</dbReference>
<dbReference type="Gene3D" id="3.40.47.10">
    <property type="match status" value="1"/>
</dbReference>
<comment type="similarity">
    <text evidence="8">In the C-terminal section; belongs to the NRP synthetase family.</text>
</comment>
<dbReference type="Gene3D" id="3.40.50.720">
    <property type="entry name" value="NAD(P)-binding Rossmann-like Domain"/>
    <property type="match status" value="2"/>
</dbReference>
<dbReference type="InterPro" id="IPR020807">
    <property type="entry name" value="PKS_DH"/>
</dbReference>
<dbReference type="PROSITE" id="PS50075">
    <property type="entry name" value="CARRIER"/>
    <property type="match status" value="2"/>
</dbReference>
<dbReference type="Pfam" id="PF00109">
    <property type="entry name" value="ketoacyl-synt"/>
    <property type="match status" value="1"/>
</dbReference>
<evidence type="ECO:0000256" key="1">
    <source>
        <dbReference type="ARBA" id="ARBA00022450"/>
    </source>
</evidence>
<dbReference type="GO" id="GO:0016874">
    <property type="term" value="F:ligase activity"/>
    <property type="evidence" value="ECO:0007669"/>
    <property type="project" value="UniProtKB-KW"/>
</dbReference>
<dbReference type="Pfam" id="PF21089">
    <property type="entry name" value="PKS_DH_N"/>
    <property type="match status" value="1"/>
</dbReference>
<evidence type="ECO:0000256" key="2">
    <source>
        <dbReference type="ARBA" id="ARBA00022553"/>
    </source>
</evidence>
<evidence type="ECO:0000256" key="9">
    <source>
        <dbReference type="PROSITE-ProRule" id="PRU01363"/>
    </source>
</evidence>
<dbReference type="InterPro" id="IPR018201">
    <property type="entry name" value="Ketoacyl_synth_AS"/>
</dbReference>
<evidence type="ECO:0000256" key="5">
    <source>
        <dbReference type="ARBA" id="ARBA00022679"/>
    </source>
</evidence>
<dbReference type="InterPro" id="IPR057326">
    <property type="entry name" value="KR_dom"/>
</dbReference>
<dbReference type="InterPro" id="IPR016035">
    <property type="entry name" value="Acyl_Trfase/lysoPLipase"/>
</dbReference>
<dbReference type="InterPro" id="IPR049900">
    <property type="entry name" value="PKS_mFAS_DH"/>
</dbReference>
<dbReference type="Pfam" id="PF23297">
    <property type="entry name" value="ACP_SdgA_C"/>
    <property type="match status" value="1"/>
</dbReference>
<dbReference type="InterPro" id="IPR014030">
    <property type="entry name" value="Ketoacyl_synth_N"/>
</dbReference>
<evidence type="ECO:0000256" key="6">
    <source>
        <dbReference type="ARBA" id="ARBA00022737"/>
    </source>
</evidence>
<dbReference type="PANTHER" id="PTHR43775:SF20">
    <property type="entry name" value="HYBRID PKS-NRPS SYNTHETASE APDA"/>
    <property type="match status" value="1"/>
</dbReference>
<dbReference type="Pfam" id="PF02801">
    <property type="entry name" value="Ketoacyl-synt_C"/>
    <property type="match status" value="1"/>
</dbReference>
<dbReference type="GO" id="GO:0009403">
    <property type="term" value="P:toxin biosynthetic process"/>
    <property type="evidence" value="ECO:0007669"/>
    <property type="project" value="UniProtKB-ARBA"/>
</dbReference>
<dbReference type="InterPro" id="IPR049552">
    <property type="entry name" value="PKS_DH_N"/>
</dbReference>
<feature type="domain" description="Ketosynthase family 3 (KS3)" evidence="12">
    <location>
        <begin position="2"/>
        <end position="435"/>
    </location>
</feature>
<dbReference type="InterPro" id="IPR014031">
    <property type="entry name" value="Ketoacyl_synth_C"/>
</dbReference>
<dbReference type="SMART" id="SM00826">
    <property type="entry name" value="PKS_DH"/>
    <property type="match status" value="1"/>
</dbReference>
<dbReference type="InterPro" id="IPR020841">
    <property type="entry name" value="PKS_Beta-ketoAc_synthase_dom"/>
</dbReference>
<dbReference type="InterPro" id="IPR036291">
    <property type="entry name" value="NAD(P)-bd_dom_sf"/>
</dbReference>
<feature type="region of interest" description="N-terminal hotdog fold" evidence="9">
    <location>
        <begin position="931"/>
        <end position="1064"/>
    </location>
</feature>
<dbReference type="SUPFAM" id="SSF52151">
    <property type="entry name" value="FabD/lysophospholipase-like"/>
    <property type="match status" value="1"/>
</dbReference>
<dbReference type="CDD" id="cd00833">
    <property type="entry name" value="PKS"/>
    <property type="match status" value="1"/>
</dbReference>
<dbReference type="Gene3D" id="1.10.1200.10">
    <property type="entry name" value="ACP-like"/>
    <property type="match status" value="2"/>
</dbReference>
<dbReference type="GO" id="GO:0008168">
    <property type="term" value="F:methyltransferase activity"/>
    <property type="evidence" value="ECO:0007669"/>
    <property type="project" value="UniProtKB-KW"/>
</dbReference>
<keyword evidence="15" id="KW-1185">Reference proteome</keyword>
<dbReference type="InterPro" id="IPR045851">
    <property type="entry name" value="AMP-bd_C_sf"/>
</dbReference>
<dbReference type="InterPro" id="IPR016039">
    <property type="entry name" value="Thiolase-like"/>
</dbReference>
<dbReference type="GO" id="GO:0004315">
    <property type="term" value="F:3-oxoacyl-[acyl-carrier-protein] synthase activity"/>
    <property type="evidence" value="ECO:0007669"/>
    <property type="project" value="InterPro"/>
</dbReference>
<feature type="active site" description="Proton donor; for dehydratase activity" evidence="9">
    <location>
        <position position="1139"/>
    </location>
</feature>
<dbReference type="InterPro" id="IPR042104">
    <property type="entry name" value="PKS_dehydratase_sf"/>
</dbReference>
<dbReference type="InterPro" id="IPR020845">
    <property type="entry name" value="AMP-binding_CS"/>
</dbReference>
<dbReference type="SMART" id="SM00825">
    <property type="entry name" value="PKS_KS"/>
    <property type="match status" value="1"/>
</dbReference>
<dbReference type="InterPro" id="IPR013120">
    <property type="entry name" value="FAR_NAD-bd"/>
</dbReference>
<dbReference type="Pfam" id="PF00550">
    <property type="entry name" value="PP-binding"/>
    <property type="match status" value="1"/>
</dbReference>
<dbReference type="InterPro" id="IPR001227">
    <property type="entry name" value="Ac_transferase_dom_sf"/>
</dbReference>
<evidence type="ECO:0008006" key="16">
    <source>
        <dbReference type="Google" id="ProtNLM"/>
    </source>
</evidence>
<dbReference type="Pfam" id="PF16197">
    <property type="entry name" value="KAsynt_C_assoc"/>
    <property type="match status" value="1"/>
</dbReference>
<dbReference type="Gene3D" id="3.40.50.12780">
    <property type="entry name" value="N-terminal domain of ligase-like"/>
    <property type="match status" value="1"/>
</dbReference>
<reference evidence="14 15" key="1">
    <citation type="submission" date="2019-04" db="EMBL/GenBank/DDBJ databases">
        <title>Friends and foes A comparative genomics study of 23 Aspergillus species from section Flavi.</title>
        <authorList>
            <consortium name="DOE Joint Genome Institute"/>
            <person name="Kjaerbolling I."/>
            <person name="Vesth T."/>
            <person name="Frisvad J.C."/>
            <person name="Nybo J.L."/>
            <person name="Theobald S."/>
            <person name="Kildgaard S."/>
            <person name="Isbrandt T."/>
            <person name="Kuo A."/>
            <person name="Sato A."/>
            <person name="Lyhne E.K."/>
            <person name="Kogle M.E."/>
            <person name="Wiebenga A."/>
            <person name="Kun R.S."/>
            <person name="Lubbers R.J."/>
            <person name="Makela M.R."/>
            <person name="Barry K."/>
            <person name="Chovatia M."/>
            <person name="Clum A."/>
            <person name="Daum C."/>
            <person name="Haridas S."/>
            <person name="He G."/>
            <person name="LaButti K."/>
            <person name="Lipzen A."/>
            <person name="Mondo S."/>
            <person name="Riley R."/>
            <person name="Salamov A."/>
            <person name="Simmons B.A."/>
            <person name="Magnuson J.K."/>
            <person name="Henrissat B."/>
            <person name="Mortensen U.H."/>
            <person name="Larsen T.O."/>
            <person name="Devries R.P."/>
            <person name="Grigoriev I.V."/>
            <person name="Machida M."/>
            <person name="Baker S.E."/>
            <person name="Andersen M.R."/>
        </authorList>
    </citation>
    <scope>NUCLEOTIDE SEQUENCE [LARGE SCALE GENOMIC DNA]</scope>
    <source>
        <strain evidence="14 15">CBS 117626</strain>
    </source>
</reference>
<dbReference type="Pfam" id="PF07993">
    <property type="entry name" value="NAD_binding_4"/>
    <property type="match status" value="1"/>
</dbReference>
<dbReference type="InterPro" id="IPR001242">
    <property type="entry name" value="Condensation_dom"/>
</dbReference>
<evidence type="ECO:0000256" key="10">
    <source>
        <dbReference type="SAM" id="MobiDB-lite"/>
    </source>
</evidence>
<dbReference type="GO" id="GO:0006633">
    <property type="term" value="P:fatty acid biosynthetic process"/>
    <property type="evidence" value="ECO:0007669"/>
    <property type="project" value="InterPro"/>
</dbReference>
<dbReference type="Pfam" id="PF00501">
    <property type="entry name" value="AMP-binding"/>
    <property type="match status" value="1"/>
</dbReference>
<dbReference type="PROSITE" id="PS00012">
    <property type="entry name" value="PHOSPHOPANTETHEINE"/>
    <property type="match status" value="1"/>
</dbReference>
<dbReference type="Pfam" id="PF08242">
    <property type="entry name" value="Methyltransf_12"/>
    <property type="match status" value="1"/>
</dbReference>
<dbReference type="EMBL" id="ML738587">
    <property type="protein sequence ID" value="KAE8167968.1"/>
    <property type="molecule type" value="Genomic_DNA"/>
</dbReference>
<dbReference type="Gene3D" id="3.40.366.10">
    <property type="entry name" value="Malonyl-Coenzyme A Acyl Carrier Protein, domain 2"/>
    <property type="match status" value="1"/>
</dbReference>
<dbReference type="SUPFAM" id="SSF47336">
    <property type="entry name" value="ACP-like"/>
    <property type="match status" value="2"/>
</dbReference>
<dbReference type="InterPro" id="IPR016036">
    <property type="entry name" value="Malonyl_transacylase_ACP-bd"/>
</dbReference>
<evidence type="ECO:0000313" key="14">
    <source>
        <dbReference type="EMBL" id="KAE8167968.1"/>
    </source>
</evidence>
<dbReference type="InterPro" id="IPR029063">
    <property type="entry name" value="SAM-dependent_MTases_sf"/>
</dbReference>
<keyword evidence="6" id="KW-0677">Repeat</keyword>
<dbReference type="Pfam" id="PF14765">
    <property type="entry name" value="PS-DH"/>
    <property type="match status" value="1"/>
</dbReference>
<dbReference type="SUPFAM" id="SSF52777">
    <property type="entry name" value="CoA-dependent acyltransferases"/>
    <property type="match status" value="2"/>
</dbReference>
<proteinExistence type="inferred from homology"/>
<keyword evidence="5" id="KW-0808">Transferase</keyword>
<dbReference type="Gene3D" id="3.40.50.150">
    <property type="entry name" value="Vaccinia Virus protein VP39"/>
    <property type="match status" value="1"/>
</dbReference>
<feature type="compositionally biased region" description="Polar residues" evidence="10">
    <location>
        <begin position="2473"/>
        <end position="2512"/>
    </location>
</feature>
<dbReference type="InterPro" id="IPR032821">
    <property type="entry name" value="PKS_assoc"/>
</dbReference>
<dbReference type="GO" id="GO:0032259">
    <property type="term" value="P:methylation"/>
    <property type="evidence" value="ECO:0007669"/>
    <property type="project" value="UniProtKB-KW"/>
</dbReference>
<feature type="domain" description="PKS/mFAS DH" evidence="13">
    <location>
        <begin position="931"/>
        <end position="1232"/>
    </location>
</feature>
<keyword evidence="2" id="KW-0597">Phosphoprotein</keyword>
<dbReference type="Pfam" id="PF08659">
    <property type="entry name" value="KR"/>
    <property type="match status" value="1"/>
</dbReference>
<dbReference type="InterPro" id="IPR049551">
    <property type="entry name" value="PKS_DH_C"/>
</dbReference>
<dbReference type="SUPFAM" id="SSF55048">
    <property type="entry name" value="Probable ACP-binding domain of malonyl-CoA ACP transacylase"/>
    <property type="match status" value="1"/>
</dbReference>
<dbReference type="InterPro" id="IPR020806">
    <property type="entry name" value="PKS_PP-bd"/>
</dbReference>
<dbReference type="InterPro" id="IPR010071">
    <property type="entry name" value="AA_adenyl_dom"/>
</dbReference>
<evidence type="ECO:0000256" key="7">
    <source>
        <dbReference type="ARBA" id="ARBA00023268"/>
    </source>
</evidence>
<accession>A0A5N6VAD4</accession>
<evidence type="ECO:0000259" key="13">
    <source>
        <dbReference type="PROSITE" id="PS52019"/>
    </source>
</evidence>
<dbReference type="FunFam" id="3.40.47.10:FF:000019">
    <property type="entry name" value="Polyketide synthase type I"/>
    <property type="match status" value="1"/>
</dbReference>
<dbReference type="InterPro" id="IPR014043">
    <property type="entry name" value="Acyl_transferase_dom"/>
</dbReference>
<dbReference type="Gene3D" id="3.30.559.10">
    <property type="entry name" value="Chloramphenicol acetyltransferase-like domain"/>
    <property type="match status" value="1"/>
</dbReference>
<evidence type="ECO:0000256" key="8">
    <source>
        <dbReference type="ARBA" id="ARBA00029443"/>
    </source>
</evidence>
<feature type="region of interest" description="C-terminal hotdog fold" evidence="9">
    <location>
        <begin position="1079"/>
        <end position="1232"/>
    </location>
</feature>
<dbReference type="Gene3D" id="3.30.559.30">
    <property type="entry name" value="Nonribosomal peptide synthetase, condensation domain"/>
    <property type="match status" value="1"/>
</dbReference>
<dbReference type="InterPro" id="IPR006162">
    <property type="entry name" value="Ppantetheine_attach_site"/>
</dbReference>
<dbReference type="InterPro" id="IPR009081">
    <property type="entry name" value="PP-bd_ACP"/>
</dbReference>
<dbReference type="CDD" id="cd05930">
    <property type="entry name" value="A_NRPS"/>
    <property type="match status" value="1"/>
</dbReference>
<keyword evidence="4" id="KW-0489">Methyltransferase</keyword>
<dbReference type="NCBIfam" id="TIGR01733">
    <property type="entry name" value="AA-adenyl-dom"/>
    <property type="match status" value="1"/>
</dbReference>
<dbReference type="InterPro" id="IPR013217">
    <property type="entry name" value="Methyltransf_12"/>
</dbReference>
<sequence length="3941" mass="434298">MPEPIAIIGIGCRFPGGCDTPSKLWELLRDPYDVSKKVPSDRFNVDNFYHPEATHHGTTNATKSYFLEENIAHFDAPFFNIQPMESDAIDPQQRLLLETVYDSLCTAGLPMENLRGSSTAVYVGMMCDDWSTMVASDIETLPTYTATGLARSIVSNRISYVFDWHGPSMTIDTACSSSLVAVHQAVQTLRSGESSLAIAAGTNLILSPTMYVTETNLRMLSPNGRCAMWDRAADGYARGEGVAAVVLKTLSQALADGDHIECIIRETGVNQDGRTTGLTMPSNIAQTALIRDTYRRAGLDINNPLDRPQFFHAHGTGTQAGDPQEAEAISAALFPSDSISDTKLLVGSIKTVIGHTEGSAGLASLIGSLLAMRHGVIPPNLHFDQLSEKVAPFYTNLEIPTEPLPWPTLAPGQVKRTSVNSFGFGGTNAHAIIESFEQGFQSSSQPSLISTFTPLIFSAASEKSLRTMLSTYSSYITTNSTLDIQGLVTTLCSRRSTLPYRAYVPVRDNEGLAQQLKTMADAASNETELSIRRYQINNPAIFGIFTGQGAQWPRMGACLLESSAFCQERIAYLDSVLHDLPVEHRPSWTIQDQLLATSETSRITEAAVSQPLCLAIQIVLVDVLHAAGIRFKAVVGHSSGEIAAAYAAGLVSAEDAVRIAYYRGMHAKHASSSNGDKGAMMAVGTSHAEALHICAHPRFKGRIQVAAVNSSSSITLSGDERMIDEALEMLKAEQKFARKLKVDTAYHSAHMLPCAAPYLESMRSCEIGVNEGTGPVWFSSVTEGQRMSKELLSEVYWADNMCNTVLFSSAVSQAVSELGPFDLTIEIGPHPALKGPATATLEEFGCDAPYTGVLTRMKNDCHELSAALGFVWMHLGSGSIQFDAVDQLLYGLKGYRKILTTLPSYPFDHQREYWTGSRVSNHHKFRRNPPNPLLGSQCCEANTFQELQWRNILRPSEISWLSGHRLQGQIVFPATGYVSMAIEATKQLLKQKQISCFKVSDLEIGRAIAFGDDGAGIEVIFNVNVVHNSEQSMIIQFACYSITKADGNEALNAKGKVITEFGTSSPTALANYESDPFNLVTVDGNEFYRCLAKIGYNYSKPFQGVSQIQRKPGYASGLIEDQSGMAWEDNLIFHPGILDTALQTAFAAWSFPGDGQIWSLHVPTRFESLVFNTHFSRLVLGKQSSFKYETFIRTNTQGSLTADIHLYTADGKNSCIQIEGASLVPFSPGSPKDDLPLFSSFRLRPAVPDGHLAAMGETLSPSEIQVYKDIDRVAFWYICNVVRSIPPEERGQILPHFRYYLRWCERMIDMVCRGEHPKVPPECVNDEREDIRQILSKYEGRKDIRFVEVVGDHLVDVVRSGTSMLEHMNQDGLMLAVYENGLAAGPNNRWMSRIVAQIAHRYPGMHIFEIGAGTGASTKTILPELGSAFATYTFTDISSGFFPEAEERFKEYANRMVFKTFNTDLAPGEQGFTEGQYDVVIAANVLHVSADMQQSMANVRRLLKPGGYLLTLEVTNCDLLFSGMTVGTLPGWWVAAETGRPWGPCLTLPQWDAVLRQTGFSGIDTTTPDISDSLPVTVFVSQAIDDRVAVLRNPLSLSSENERLGTVVIIGGTTLPVFHLVEDICANLSSKFSNTIVCESIEDLASPSSVAPSGATILCLTELDEPFMKTLTPTKFHSLQRLFEIAGTLVMVSCGCRADEPYSMMLVGIGRTVKTENPNINLQLFDIENIDSTTANILSETIVSHHLLRRWESGKELLLWSAEPEIIYQDRRMLIPRLLPSTAKNQRYNSQRRVITREVDPQKETLQIIKAGTTFYIEEVSPLYNPSATSSDDVLVRTIYSSLQSLKVGTGFLRLIYGVIQDSGKAVIALTSSTQSPAVIPSKWCVTLEPHAMGRSPLSFLASVAARILVTAVLSTVKEGEVLLVKEADEPIRSYLRDGARVLGARTVFVTSQDQDDTADSFYIHPRLSQQRLKQLLPENVTTYVDLTVGPDSSSFPESIARCLPPQCTRIKRSSLLRNDLNYPPLSLAGSINQLLRQAIETVTHAVEPMVIPLSHVPSLSMLDERFAVVDWSIESASVRVRPIDSGNIFRPDRTYFLVGLAGELGQSLCQWMISHGAKYVVLSSRSPKVNPKFAEAMGQQGATVKAFSLDVTSRRSLWSCYREINRTLPTIGGVVNGAMILQDSVFENMTYEQFLKVIKPKVEGTKLLDELFYDTPLEFFIVTSSITAAIGFSGQSNYSAANTFMTSLMYQRRKRGVPGSAMDIPAVHGIGYAAQEDNFDFEYFTTLGYNNVSEQDFCTLFAEAILSGRPDSLDEAEVVSGVNYVPADLDIPQTHTRDIKFSHYNLTTKEGSTTGSGKAAAQVRVQLQGVSGEEAIYEIIKESFVVNLKKVLQISPEDDVNLFTPLVELGLDSLVAVMVRSWFLKEIEVDIPVLKILDGSSISDLLQVAVQKIPASITSTDEPKHDPADILSEQSPQKPKNLISETAISEVPSDSASNYSPLRTPSESEASSIELLTPDEPVESKQLQSPHELAQSQRGLLGRTSRPIRESMSFAQARFWFLHHFLKDKNPLNFSTSVRLSGNFRVGAFQQALDTVVQRHEGLRTRYLWSDGDTGTPIQEVIDLPLFILETKRINSEAEAAEELERLQTHEYNLEEGNSIRAILLTLSDTVHYFLIGCHHISLDGQSMHILLSELDSVYNGKILPKITQASQNRSFSVRQQHDYQSGLLRSHIDYFRTVIRGDPGAIELFPLVDIPKRRTLDTYRHHRVSTRLGAGLANKVKAIARQLHSTNFHFYLTILQALVFRMLPNTNEFFIGIADSNRVNKDSINTIGCLVNLLPLKFDRAEFSNLDSAVKLTRSKVYSALQHSKVPFDVLVNELEINRSTTHTPIFQIFMDYRLGDQEKTTLAGCDADISWNNAATGYDLHMEVLDTVAGESLVVLKVQEALYSKEAAELLLDAFINLLEHATKRPAEQVDLSTPPLWSGKAIDSALTLGKGPELEPEWPATVAHQIDKIIESHPETTAIRDGHGNVLTYSRMANRVNTIAATLVQHVSGGDSVAVFQEPGADWICSMLAIFRVGAAYVPLDLKNGLERLAGAVEVAQPQIILYDKWTEPQVADLRAADAVVINVSRICNTTAPNIVNRATAESTAAILFTSGSTGVPKGIVLPHSCFATHVEAVEKAWKVGPNVVLQQIALSFDFSLHQIFTALVNGGTLYVVPSEKRGDPYEISRIIMQEKVTHTLATPTEYGMWFDAGSDILSRCAHWKWALTGGEALPKSIVRRFRDLNSSNLKVFDFYGPVEATIALTKGEVDFTLADLEQPIPVGSILPNYSVYILDEALHPLPIGVPGEIVVGGPGIAAGYLGQTELTNEKFIPVPHILQDRRAEAHGWNKLYRTGDRGRLNRDGTLIYEGRIDGDNQIKLRGIRIELGEIENAILQVANGKLCQALVAVHGEAADKFLVAYVVFSSLGEPNERVLTDIQAALPLPNYMRPSLFIPIEHAPVNVHGKADRKALYHIPLPDISSPGPINPDKMNEREARLCELWKEVLPGSGITIQAGTDFFHIGGNSLLLVKLQRVLQESLAFTPRLADLMNSSTLGEMAKLLEDTSVNVVDWEVELAIPPSWANILPSVPVSRKNSDLTIVLTGATGYIGRHLLSSFIEDARVSKIICLVRNVTKLAIDSEKVKAIECNFQKAKLGLSSNTLGNLSDIADIVVHCAANRSFWDDYQALRAVNFLSVHELARLCLPRMIPLHFFTSGALMHHDSLLPDVRDGYLTSKWATEQFLHKVSQQFNIPVYIHTPSEAPAGTPFTTSSIVEQDFINCAQLIGARPDITATSGYMDLRQATTFIASVSEGILKANDVIDDMEPVYKRVLYPADHRFDIQSSMKRAYSRSAWKSLPTMDMLQWMGKAKQNGFPYVLTAQNIIMGSGQGQIVSRR</sequence>
<dbReference type="InterPro" id="IPR000873">
    <property type="entry name" value="AMP-dep_synth/lig_dom"/>
</dbReference>
<dbReference type="SUPFAM" id="SSF56801">
    <property type="entry name" value="Acetyl-CoA synthetase-like"/>
    <property type="match status" value="1"/>
</dbReference>
<dbReference type="InterPro" id="IPR036736">
    <property type="entry name" value="ACP-like_sf"/>
</dbReference>
<gene>
    <name evidence="14" type="ORF">BDV40DRAFT_130793</name>
</gene>
<keyword evidence="7" id="KW-0511">Multifunctional enzyme</keyword>
<dbReference type="SMART" id="SM00822">
    <property type="entry name" value="PKS_KR"/>
    <property type="match status" value="1"/>
</dbReference>
<dbReference type="InterPro" id="IPR023213">
    <property type="entry name" value="CAT-like_dom_sf"/>
</dbReference>
<name>A0A5N6VAD4_ASPTM</name>
<dbReference type="Proteomes" id="UP000326950">
    <property type="component" value="Unassembled WGS sequence"/>
</dbReference>
<dbReference type="PROSITE" id="PS00606">
    <property type="entry name" value="KS3_1"/>
    <property type="match status" value="1"/>
</dbReference>
<dbReference type="SUPFAM" id="SSF53335">
    <property type="entry name" value="S-adenosyl-L-methionine-dependent methyltransferases"/>
    <property type="match status" value="1"/>
</dbReference>
<keyword evidence="3" id="KW-0436">Ligase</keyword>